<dbReference type="RefSeq" id="XP_056035869.1">
    <property type="nucleotide sequence ID" value="XM_056179409.1"/>
</dbReference>
<keyword evidence="1" id="KW-0378">Hydrolase</keyword>
<evidence type="ECO:0000313" key="2">
    <source>
        <dbReference type="Proteomes" id="UP001212411"/>
    </source>
</evidence>
<keyword evidence="1" id="KW-0547">Nucleotide-binding</keyword>
<name>A0AAF0ATN5_9SCHI</name>
<dbReference type="Gene3D" id="3.40.50.300">
    <property type="entry name" value="P-loop containing nucleotide triphosphate hydrolases"/>
    <property type="match status" value="1"/>
</dbReference>
<keyword evidence="1" id="KW-0347">Helicase</keyword>
<reference evidence="1 2" key="1">
    <citation type="journal article" date="2023" name="G3 (Bethesda)">
        <title>A high-quality reference genome for the fission yeast Schizosaccharomyces osmophilus.</title>
        <authorList>
            <person name="Jia G.S."/>
            <person name="Zhang W.C."/>
            <person name="Liang Y."/>
            <person name="Liu X.H."/>
            <person name="Rhind N."/>
            <person name="Pidoux A."/>
            <person name="Brysch-Herzberg M."/>
            <person name="Du L.L."/>
        </authorList>
    </citation>
    <scope>NUCLEOTIDE SEQUENCE [LARGE SCALE GENOMIC DNA]</scope>
    <source>
        <strain evidence="1 2">CBS 15793</strain>
    </source>
</reference>
<keyword evidence="2" id="KW-1185">Reference proteome</keyword>
<dbReference type="GeneID" id="80874098"/>
<gene>
    <name evidence="1" type="primary">mrh5</name>
    <name evidence="1" type="ORF">SOMG_00615</name>
</gene>
<evidence type="ECO:0000313" key="1">
    <source>
        <dbReference type="EMBL" id="WBW71626.1"/>
    </source>
</evidence>
<dbReference type="KEGG" id="som:SOMG_00615"/>
<sequence>MKINPLLFRTYWFHAIPQKFQFTCRRWASKHLKGNSNTWIVSENDIKKYSLEYKRQGESDLYMINQQHERSQVRYNKLPLHESVKQGISVNFPEIKYFTPVQIRILRAALMNRFPFMVRAWNGSVMSFYYQFLDKFTNETEHGCQVLIVVPNKNLAQQYQAWIEKLATGEPMQEPLQKISQILEVSLFGLEAIKRDLPFLLIADYKDLERLKGLNHPILDHILPNLKTIIFDESDLYIPTEGRQRRLAAPEPRIAATSLSSFIQLCRERSLSSRINKELSEVERQKKMKSGSWLPNLIFLSATNSYPCADFVGKKITNQLGIIGIHRKIPPYWNFNSTQKIQHLLIEVTKDQRTGSLRLEDIQYEYARNPNYYLSVGDSPLSYENIEVSADMFVESVRKTLAELYKDYRSRYAPRKNIFITIPREFDPSWFCKRYQRIGTTPLRSFECYPLKGEAIPESHKQKQIAYVVNASETRGLYVPEVGHVFHLWSTLSAASYLNISGRISYLNREGLVLNYLLPGFLKSRDFQKLNCSRSALLVLQRVGIRPKQFFET</sequence>
<organism evidence="1 2">
    <name type="scientific">Schizosaccharomyces osmophilus</name>
    <dbReference type="NCBI Taxonomy" id="2545709"/>
    <lineage>
        <taxon>Eukaryota</taxon>
        <taxon>Fungi</taxon>
        <taxon>Dikarya</taxon>
        <taxon>Ascomycota</taxon>
        <taxon>Taphrinomycotina</taxon>
        <taxon>Schizosaccharomycetes</taxon>
        <taxon>Schizosaccharomycetales</taxon>
        <taxon>Schizosaccharomycetaceae</taxon>
        <taxon>Schizosaccharomyces</taxon>
    </lineage>
</organism>
<protein>
    <submittedName>
        <fullName evidence="1">Mitochondrial ATP-dependent RNA helicase Mrh5</fullName>
    </submittedName>
</protein>
<dbReference type="InterPro" id="IPR027417">
    <property type="entry name" value="P-loop_NTPase"/>
</dbReference>
<dbReference type="Proteomes" id="UP001212411">
    <property type="component" value="Chromosome 1"/>
</dbReference>
<dbReference type="SUPFAM" id="SSF52540">
    <property type="entry name" value="P-loop containing nucleoside triphosphate hydrolases"/>
    <property type="match status" value="1"/>
</dbReference>
<accession>A0AAF0ATN5</accession>
<dbReference type="EMBL" id="CP115611">
    <property type="protein sequence ID" value="WBW71626.1"/>
    <property type="molecule type" value="Genomic_DNA"/>
</dbReference>
<keyword evidence="1" id="KW-0067">ATP-binding</keyword>
<dbReference type="GO" id="GO:0004386">
    <property type="term" value="F:helicase activity"/>
    <property type="evidence" value="ECO:0007669"/>
    <property type="project" value="UniProtKB-KW"/>
</dbReference>
<proteinExistence type="predicted"/>
<dbReference type="AlphaFoldDB" id="A0AAF0ATN5"/>